<organism evidence="8 9">
    <name type="scientific">Schleiferilactobacillus harbinensis DSM 16991</name>
    <dbReference type="NCBI Taxonomy" id="1122147"/>
    <lineage>
        <taxon>Bacteria</taxon>
        <taxon>Bacillati</taxon>
        <taxon>Bacillota</taxon>
        <taxon>Bacilli</taxon>
        <taxon>Lactobacillales</taxon>
        <taxon>Lactobacillaceae</taxon>
        <taxon>Schleiferilactobacillus</taxon>
    </lineage>
</organism>
<dbReference type="PANTHER" id="PTHR42718:SF9">
    <property type="entry name" value="MAJOR FACILITATOR SUPERFAMILY MULTIDRUG TRANSPORTER MFSC"/>
    <property type="match status" value="1"/>
</dbReference>
<feature type="transmembrane region" description="Helical" evidence="6">
    <location>
        <begin position="367"/>
        <end position="385"/>
    </location>
</feature>
<dbReference type="InterPro" id="IPR036259">
    <property type="entry name" value="MFS_trans_sf"/>
</dbReference>
<dbReference type="AlphaFoldDB" id="A0A0R1X632"/>
<keyword evidence="2" id="KW-0813">Transport</keyword>
<dbReference type="Gene3D" id="1.20.1250.20">
    <property type="entry name" value="MFS general substrate transporter like domains"/>
    <property type="match status" value="1"/>
</dbReference>
<gene>
    <name evidence="8" type="ORF">FC91_GL000618</name>
</gene>
<feature type="transmembrane region" description="Helical" evidence="6">
    <location>
        <begin position="333"/>
        <end position="355"/>
    </location>
</feature>
<feature type="transmembrane region" description="Helical" evidence="6">
    <location>
        <begin position="391"/>
        <end position="409"/>
    </location>
</feature>
<feature type="transmembrane region" description="Helical" evidence="6">
    <location>
        <begin position="177"/>
        <end position="199"/>
    </location>
</feature>
<feature type="transmembrane region" description="Helical" evidence="6">
    <location>
        <begin position="439"/>
        <end position="460"/>
    </location>
</feature>
<evidence type="ECO:0000313" key="9">
    <source>
        <dbReference type="Proteomes" id="UP000050949"/>
    </source>
</evidence>
<dbReference type="PRINTS" id="PR01036">
    <property type="entry name" value="TCRTETB"/>
</dbReference>
<evidence type="ECO:0000259" key="7">
    <source>
        <dbReference type="PROSITE" id="PS50850"/>
    </source>
</evidence>
<feature type="transmembrane region" description="Helical" evidence="6">
    <location>
        <begin position="116"/>
        <end position="139"/>
    </location>
</feature>
<feature type="transmembrane region" description="Helical" evidence="6">
    <location>
        <begin position="49"/>
        <end position="68"/>
    </location>
</feature>
<evidence type="ECO:0000256" key="6">
    <source>
        <dbReference type="SAM" id="Phobius"/>
    </source>
</evidence>
<dbReference type="Pfam" id="PF07690">
    <property type="entry name" value="MFS_1"/>
    <property type="match status" value="1"/>
</dbReference>
<keyword evidence="3 6" id="KW-0812">Transmembrane</keyword>
<evidence type="ECO:0000313" key="8">
    <source>
        <dbReference type="EMBL" id="KRM25703.1"/>
    </source>
</evidence>
<dbReference type="GO" id="GO:0005886">
    <property type="term" value="C:plasma membrane"/>
    <property type="evidence" value="ECO:0007669"/>
    <property type="project" value="UniProtKB-SubCell"/>
</dbReference>
<evidence type="ECO:0000256" key="4">
    <source>
        <dbReference type="ARBA" id="ARBA00022989"/>
    </source>
</evidence>
<accession>A0A0R1X632</accession>
<keyword evidence="5 6" id="KW-0472">Membrane</keyword>
<dbReference type="Gene3D" id="1.20.1720.10">
    <property type="entry name" value="Multidrug resistance protein D"/>
    <property type="match status" value="1"/>
</dbReference>
<dbReference type="SUPFAM" id="SSF103473">
    <property type="entry name" value="MFS general substrate transporter"/>
    <property type="match status" value="1"/>
</dbReference>
<feature type="transmembrane region" description="Helical" evidence="6">
    <location>
        <begin position="88"/>
        <end position="109"/>
    </location>
</feature>
<dbReference type="InterPro" id="IPR020846">
    <property type="entry name" value="MFS_dom"/>
</dbReference>
<feature type="transmembrane region" description="Helical" evidence="6">
    <location>
        <begin position="235"/>
        <end position="253"/>
    </location>
</feature>
<comment type="subcellular location">
    <subcellularLocation>
        <location evidence="1">Cell membrane</location>
        <topology evidence="1">Multi-pass membrane protein</topology>
    </subcellularLocation>
</comment>
<dbReference type="PATRIC" id="fig|1122147.4.peg.640"/>
<dbReference type="InterPro" id="IPR011701">
    <property type="entry name" value="MFS"/>
</dbReference>
<feature type="domain" description="Major facilitator superfamily (MFS) profile" evidence="7">
    <location>
        <begin position="50"/>
        <end position="498"/>
    </location>
</feature>
<dbReference type="Proteomes" id="UP000050949">
    <property type="component" value="Unassembled WGS sequence"/>
</dbReference>
<evidence type="ECO:0000256" key="1">
    <source>
        <dbReference type="ARBA" id="ARBA00004651"/>
    </source>
</evidence>
<dbReference type="PANTHER" id="PTHR42718">
    <property type="entry name" value="MAJOR FACILITATOR SUPERFAMILY MULTIDRUG TRANSPORTER MFSC"/>
    <property type="match status" value="1"/>
</dbReference>
<evidence type="ECO:0000256" key="3">
    <source>
        <dbReference type="ARBA" id="ARBA00022692"/>
    </source>
</evidence>
<dbReference type="EMBL" id="AZFW01000103">
    <property type="protein sequence ID" value="KRM25703.1"/>
    <property type="molecule type" value="Genomic_DNA"/>
</dbReference>
<comment type="caution">
    <text evidence="8">The sequence shown here is derived from an EMBL/GenBank/DDBJ whole genome shotgun (WGS) entry which is preliminary data.</text>
</comment>
<feature type="transmembrane region" description="Helical" evidence="6">
    <location>
        <begin position="306"/>
        <end position="327"/>
    </location>
</feature>
<feature type="transmembrane region" description="Helical" evidence="6">
    <location>
        <begin position="205"/>
        <end position="223"/>
    </location>
</feature>
<keyword evidence="4 6" id="KW-1133">Transmembrane helix</keyword>
<name>A0A0R1X632_9LACO</name>
<feature type="transmembrane region" description="Helical" evidence="6">
    <location>
        <begin position="265"/>
        <end position="285"/>
    </location>
</feature>
<reference evidence="8 9" key="1">
    <citation type="journal article" date="2015" name="Genome Announc.">
        <title>Expanding the biotechnology potential of lactobacilli through comparative genomics of 213 strains and associated genera.</title>
        <authorList>
            <person name="Sun Z."/>
            <person name="Harris H.M."/>
            <person name="McCann A."/>
            <person name="Guo C."/>
            <person name="Argimon S."/>
            <person name="Zhang W."/>
            <person name="Yang X."/>
            <person name="Jeffery I.B."/>
            <person name="Cooney J.C."/>
            <person name="Kagawa T.F."/>
            <person name="Liu W."/>
            <person name="Song Y."/>
            <person name="Salvetti E."/>
            <person name="Wrobel A."/>
            <person name="Rasinkangas P."/>
            <person name="Parkhill J."/>
            <person name="Rea M.C."/>
            <person name="O'Sullivan O."/>
            <person name="Ritari J."/>
            <person name="Douillard F.P."/>
            <person name="Paul Ross R."/>
            <person name="Yang R."/>
            <person name="Briner A.E."/>
            <person name="Felis G.E."/>
            <person name="de Vos W.M."/>
            <person name="Barrangou R."/>
            <person name="Klaenhammer T.R."/>
            <person name="Caufield P.W."/>
            <person name="Cui Y."/>
            <person name="Zhang H."/>
            <person name="O'Toole P.W."/>
        </authorList>
    </citation>
    <scope>NUCLEOTIDE SEQUENCE [LARGE SCALE GENOMIC DNA]</scope>
    <source>
        <strain evidence="8 9">DSM 16991</strain>
    </source>
</reference>
<dbReference type="PROSITE" id="PS50850">
    <property type="entry name" value="MFS"/>
    <property type="match status" value="1"/>
</dbReference>
<evidence type="ECO:0000256" key="5">
    <source>
        <dbReference type="ARBA" id="ARBA00023136"/>
    </source>
</evidence>
<feature type="transmembrane region" description="Helical" evidence="6">
    <location>
        <begin position="472"/>
        <end position="493"/>
    </location>
</feature>
<sequence length="502" mass="53822">MLKPVAEKCNRCQFRIIIETVMKIAYASFEVIFMVTHDIQLTNGRQRTAFIGTLLLGTFGMSISQSSLSTAYPTLMREFAIPASMVQWLTTGFMLVMCLLIPTSPWLLHNIPFKKLFVSVVLTFSAGTLLCVVAPTFWVLVLGRMLEAVAVGIIFPSYQTVLLIITPVPGRGSVMGLAGLIMGSALAVGPIVSGVVLNFTSWRGLFVLFLVVMAIVLLLTPWAIQDVVGQYPSEIDGLSVVLGLGFIGVLYVLTESVSADPQWGLLGGLLVASVLAIAWFIYRQLHRDKPLLNLRVFTSGIYTKSVFLTGISYIALIVTTILMPLYYQNVLGTSALVSGLAMVPAAVVLALLNPISGRLLDRMGGKWVVLIGQSLIVVGMAAMIWAASQRLLVLSIIMAAFIESGNAFVMMPSVTMGANDLPEDLVAHATAVTTTARQLFGSAGVAIATALLTLFTNQNAGLGKIPSQVVGFQWTFFIFALVGVGGALIALTLPKGQVKNSR</sequence>
<proteinExistence type="predicted"/>
<feature type="transmembrane region" description="Helical" evidence="6">
    <location>
        <begin position="145"/>
        <end position="165"/>
    </location>
</feature>
<dbReference type="eggNOG" id="COG2814">
    <property type="taxonomic scope" value="Bacteria"/>
</dbReference>
<protein>
    <submittedName>
        <fullName evidence="8">MFS family major facilitator multidrug cation symporter</fullName>
    </submittedName>
</protein>
<evidence type="ECO:0000256" key="2">
    <source>
        <dbReference type="ARBA" id="ARBA00022448"/>
    </source>
</evidence>
<dbReference type="GO" id="GO:0022857">
    <property type="term" value="F:transmembrane transporter activity"/>
    <property type="evidence" value="ECO:0007669"/>
    <property type="project" value="InterPro"/>
</dbReference>